<dbReference type="RefSeq" id="XP_067757905.1">
    <property type="nucleotide sequence ID" value="XM_067902488.1"/>
</dbReference>
<feature type="coiled-coil region" evidence="1">
    <location>
        <begin position="346"/>
        <end position="403"/>
    </location>
</feature>
<feature type="signal peptide" evidence="2">
    <location>
        <begin position="1"/>
        <end position="21"/>
    </location>
</feature>
<proteinExistence type="predicted"/>
<evidence type="ECO:0000256" key="1">
    <source>
        <dbReference type="SAM" id="Coils"/>
    </source>
</evidence>
<dbReference type="AlphaFoldDB" id="A0A836LG87"/>
<dbReference type="OrthoDB" id="272588at2759"/>
<dbReference type="GeneID" id="94292565"/>
<dbReference type="Proteomes" id="UP000674318">
    <property type="component" value="Unassembled WGS sequence"/>
</dbReference>
<organism evidence="3 4">
    <name type="scientific">Porcisia hertigi</name>
    <dbReference type="NCBI Taxonomy" id="2761500"/>
    <lineage>
        <taxon>Eukaryota</taxon>
        <taxon>Discoba</taxon>
        <taxon>Euglenozoa</taxon>
        <taxon>Kinetoplastea</taxon>
        <taxon>Metakinetoplastina</taxon>
        <taxon>Trypanosomatida</taxon>
        <taxon>Trypanosomatidae</taxon>
        <taxon>Leishmaniinae</taxon>
        <taxon>Porcisia</taxon>
    </lineage>
</organism>
<dbReference type="KEGG" id="phet:94292565"/>
<gene>
    <name evidence="3" type="ORF">JKF63_06539</name>
</gene>
<protein>
    <submittedName>
        <fullName evidence="3">Uncharacterized protein</fullName>
    </submittedName>
</protein>
<dbReference type="PROSITE" id="PS51257">
    <property type="entry name" value="PROKAR_LIPOPROTEIN"/>
    <property type="match status" value="1"/>
</dbReference>
<keyword evidence="1" id="KW-0175">Coiled coil</keyword>
<keyword evidence="4" id="KW-1185">Reference proteome</keyword>
<evidence type="ECO:0000313" key="3">
    <source>
        <dbReference type="EMBL" id="KAG5507590.1"/>
    </source>
</evidence>
<evidence type="ECO:0000313" key="4">
    <source>
        <dbReference type="Proteomes" id="UP000674318"/>
    </source>
</evidence>
<evidence type="ECO:0000256" key="2">
    <source>
        <dbReference type="SAM" id="SignalP"/>
    </source>
</evidence>
<sequence length="442" mass="49524">MHRYIVAVLFFLASLCACGGALQVELAHSTLVETGARLSPHAVQFSNRSLCFHTVPIGDQNANAIASTYCTFDGGLTFESPPNIPEMCLRGIMIKDKLFCPDEQVQQPEDADAEYAAVSFQVHDADIHKEKSSKRFTFKGDKLTGVLKQIFFNGNAVYVEEEDAYIFVSTVINEAEDKKVVVFRSEDGLVYHPISAIPNAGDAEQHYLINEGGQRLSVLSSFSGPYYKKVTSGYAGRYWSAEKVLNVSAPPVSVAFPSGVQMQYSCSNETSVRARWYFVNDKERRDITQETPALVAVSDSTLRSPFHAFSVEAPNNSKKGLLVLQADPTVDPQTSVRVSLFVLDDSAEEKERADKIAEEKEKWQKKEAARLKASLERLKRERAQRLQRKRKEAERKAQFIALDEPNVRAAKTFLEKDGEMIIIRRVKTDSIALEKEIFFSDL</sequence>
<reference evidence="3 4" key="1">
    <citation type="submission" date="2021-02" db="EMBL/GenBank/DDBJ databases">
        <title>Porcisia hertigi Genome sequencing and assembly.</title>
        <authorList>
            <person name="Almutairi H."/>
            <person name="Gatherer D."/>
        </authorList>
    </citation>
    <scope>NUCLEOTIDE SEQUENCE [LARGE SCALE GENOMIC DNA]</scope>
    <source>
        <strain evidence="3 4">C119</strain>
    </source>
</reference>
<comment type="caution">
    <text evidence="3">The sequence shown here is derived from an EMBL/GenBank/DDBJ whole genome shotgun (WGS) entry which is preliminary data.</text>
</comment>
<keyword evidence="2" id="KW-0732">Signal</keyword>
<name>A0A836LG87_9TRYP</name>
<accession>A0A836LG87</accession>
<dbReference type="EMBL" id="JAFJZO010000018">
    <property type="protein sequence ID" value="KAG5507590.1"/>
    <property type="molecule type" value="Genomic_DNA"/>
</dbReference>
<feature type="chain" id="PRO_5033035666" evidence="2">
    <location>
        <begin position="22"/>
        <end position="442"/>
    </location>
</feature>